<reference evidence="6 7" key="1">
    <citation type="journal article" date="2007" name="Proc. Natl. Acad. Sci. U.S.A.">
        <title>Characterization of a marine gammaproteobacterium capable of aerobic anoxygenic photosynthesis.</title>
        <authorList>
            <person name="Fuchs B.M."/>
            <person name="Spring S."/>
            <person name="Teeling H."/>
            <person name="Quast C."/>
            <person name="Wulf J."/>
            <person name="Schattenhofer M."/>
            <person name="Yan S."/>
            <person name="Ferriera S."/>
            <person name="Johnson J."/>
            <person name="Glockner F.O."/>
            <person name="Amann R."/>
        </authorList>
    </citation>
    <scope>NUCLEOTIDE SEQUENCE [LARGE SCALE GENOMIC DNA]</scope>
    <source>
        <strain evidence="6">KT71</strain>
    </source>
</reference>
<dbReference type="eggNOG" id="COG2346">
    <property type="taxonomic scope" value="Bacteria"/>
</dbReference>
<dbReference type="InterPro" id="IPR009050">
    <property type="entry name" value="Globin-like_sf"/>
</dbReference>
<dbReference type="CDD" id="cd00454">
    <property type="entry name" value="TrHb1_N"/>
    <property type="match status" value="1"/>
</dbReference>
<dbReference type="GO" id="GO:0046872">
    <property type="term" value="F:metal ion binding"/>
    <property type="evidence" value="ECO:0007669"/>
    <property type="project" value="UniProtKB-KW"/>
</dbReference>
<evidence type="ECO:0000256" key="4">
    <source>
        <dbReference type="ARBA" id="ARBA00023004"/>
    </source>
</evidence>
<evidence type="ECO:0000313" key="7">
    <source>
        <dbReference type="Proteomes" id="UP000019205"/>
    </source>
</evidence>
<evidence type="ECO:0000256" key="5">
    <source>
        <dbReference type="PIRSR" id="PIRSR601486-1"/>
    </source>
</evidence>
<protein>
    <submittedName>
        <fullName evidence="6">Hemoglobin like protein</fullName>
    </submittedName>
</protein>
<keyword evidence="4 5" id="KW-0408">Iron</keyword>
<dbReference type="GO" id="GO:0020037">
    <property type="term" value="F:heme binding"/>
    <property type="evidence" value="ECO:0007669"/>
    <property type="project" value="InterPro"/>
</dbReference>
<keyword evidence="7" id="KW-1185">Reference proteome</keyword>
<reference evidence="6 7" key="2">
    <citation type="journal article" date="2009" name="PLoS ONE">
        <title>The photosynthetic apparatus and its regulation in the aerobic gammaproteobacterium Congregibacter litoralis gen. nov., sp. nov.</title>
        <authorList>
            <person name="Spring S."/>
            <person name="Lunsdorf H."/>
            <person name="Fuchs B.M."/>
            <person name="Tindall B.J."/>
        </authorList>
    </citation>
    <scope>NUCLEOTIDE SEQUENCE [LARGE SCALE GENOMIC DNA]</scope>
    <source>
        <strain evidence="6">KT71</strain>
    </source>
</reference>
<keyword evidence="3 5" id="KW-0479">Metal-binding</keyword>
<dbReference type="Proteomes" id="UP000019205">
    <property type="component" value="Chromosome"/>
</dbReference>
<evidence type="ECO:0000256" key="3">
    <source>
        <dbReference type="ARBA" id="ARBA00022723"/>
    </source>
</evidence>
<keyword evidence="1" id="KW-0813">Transport</keyword>
<dbReference type="RefSeq" id="WP_008295107.1">
    <property type="nucleotide sequence ID" value="NZ_CM002299.1"/>
</dbReference>
<accession>A4ACE9</accession>
<dbReference type="GO" id="GO:0019825">
    <property type="term" value="F:oxygen binding"/>
    <property type="evidence" value="ECO:0007669"/>
    <property type="project" value="InterPro"/>
</dbReference>
<evidence type="ECO:0000313" key="6">
    <source>
        <dbReference type="EMBL" id="EAQ96377.1"/>
    </source>
</evidence>
<dbReference type="AlphaFoldDB" id="A4ACE9"/>
<sequence length="139" mass="15128">MIPAAIATAVLLSACAPVNREPDALYHELGQEAGIEAIVDEFLYALADNDRSLPLFANTNIERFRTQFALQLCAVSGGPCEYEGDSMAATHRGMNIDRAQFNTVVSDLIQAMEARKVPTATQNRLLARLAPMYSEIVGQ</sequence>
<evidence type="ECO:0000256" key="2">
    <source>
        <dbReference type="ARBA" id="ARBA00022617"/>
    </source>
</evidence>
<keyword evidence="2 5" id="KW-0349">Heme</keyword>
<dbReference type="InterPro" id="IPR001486">
    <property type="entry name" value="Hemoglobin_trunc"/>
</dbReference>
<dbReference type="SUPFAM" id="SSF46458">
    <property type="entry name" value="Globin-like"/>
    <property type="match status" value="1"/>
</dbReference>
<dbReference type="Pfam" id="PF01152">
    <property type="entry name" value="Bac_globin"/>
    <property type="match status" value="1"/>
</dbReference>
<feature type="binding site" description="distal binding residue" evidence="5">
    <location>
        <position position="91"/>
    </location>
    <ligand>
        <name>heme</name>
        <dbReference type="ChEBI" id="CHEBI:30413"/>
    </ligand>
    <ligandPart>
        <name>Fe</name>
        <dbReference type="ChEBI" id="CHEBI:18248"/>
    </ligandPart>
</feature>
<organism evidence="6 7">
    <name type="scientific">Congregibacter litoralis KT71</name>
    <dbReference type="NCBI Taxonomy" id="314285"/>
    <lineage>
        <taxon>Bacteria</taxon>
        <taxon>Pseudomonadati</taxon>
        <taxon>Pseudomonadota</taxon>
        <taxon>Gammaproteobacteria</taxon>
        <taxon>Cellvibrionales</taxon>
        <taxon>Halieaceae</taxon>
        <taxon>Congregibacter</taxon>
    </lineage>
</organism>
<dbReference type="EMBL" id="AAOA02000001">
    <property type="protein sequence ID" value="EAQ96377.1"/>
    <property type="molecule type" value="Genomic_DNA"/>
</dbReference>
<evidence type="ECO:0000256" key="1">
    <source>
        <dbReference type="ARBA" id="ARBA00022448"/>
    </source>
</evidence>
<dbReference type="HOGENOM" id="CLU_103526_2_0_6"/>
<comment type="caution">
    <text evidence="6">The sequence shown here is derived from an EMBL/GenBank/DDBJ whole genome shotgun (WGS) entry which is preliminary data.</text>
</comment>
<gene>
    <name evidence="6" type="ORF">KT71_13360</name>
</gene>
<proteinExistence type="predicted"/>
<name>A4ACE9_9GAMM</name>
<dbReference type="STRING" id="314285.KT71_13360"/>
<dbReference type="InterPro" id="IPR012292">
    <property type="entry name" value="Globin/Proto"/>
</dbReference>
<dbReference type="Gene3D" id="1.10.490.10">
    <property type="entry name" value="Globins"/>
    <property type="match status" value="1"/>
</dbReference>